<dbReference type="Proteomes" id="UP000676336">
    <property type="component" value="Unassembled WGS sequence"/>
</dbReference>
<dbReference type="AlphaFoldDB" id="A0A8S2Z043"/>
<comment type="caution">
    <text evidence="3">The sequence shown here is derived from an EMBL/GenBank/DDBJ whole genome shotgun (WGS) entry which is preliminary data.</text>
</comment>
<dbReference type="EMBL" id="CAJOBJ010199077">
    <property type="protein sequence ID" value="CAF4977926.1"/>
    <property type="molecule type" value="Genomic_DNA"/>
</dbReference>
<evidence type="ECO:0000313" key="5">
    <source>
        <dbReference type="EMBL" id="CAF4977926.1"/>
    </source>
</evidence>
<accession>A0A8S2Z043</accession>
<dbReference type="EMBL" id="CAJOBH010095729">
    <property type="protein sequence ID" value="CAF4588574.1"/>
    <property type="molecule type" value="Genomic_DNA"/>
</dbReference>
<organism evidence="3 7">
    <name type="scientific">Rotaria magnacalcarata</name>
    <dbReference type="NCBI Taxonomy" id="392030"/>
    <lineage>
        <taxon>Eukaryota</taxon>
        <taxon>Metazoa</taxon>
        <taxon>Spiralia</taxon>
        <taxon>Gnathifera</taxon>
        <taxon>Rotifera</taxon>
        <taxon>Eurotatoria</taxon>
        <taxon>Bdelloidea</taxon>
        <taxon>Philodinida</taxon>
        <taxon>Philodinidae</taxon>
        <taxon>Rotaria</taxon>
    </lineage>
</organism>
<feature type="region of interest" description="Disordered" evidence="1">
    <location>
        <begin position="1"/>
        <end position="24"/>
    </location>
</feature>
<dbReference type="EMBL" id="CAJOBI010168247">
    <property type="protein sequence ID" value="CAF4878907.1"/>
    <property type="molecule type" value="Genomic_DNA"/>
</dbReference>
<feature type="non-terminal residue" evidence="3">
    <location>
        <position position="52"/>
    </location>
</feature>
<name>A0A8S2Z043_9BILA</name>
<gene>
    <name evidence="2" type="ORF">BYL167_LOCUS35726</name>
    <name evidence="3" type="ORF">BYL167_LOCUS39616</name>
    <name evidence="5" type="ORF">GIL414_LOCUS55843</name>
    <name evidence="6" type="ORF">GIL414_LOCUS57838</name>
    <name evidence="4" type="ORF">SMN809_LOCUS50721</name>
</gene>
<evidence type="ECO:0000313" key="3">
    <source>
        <dbReference type="EMBL" id="CAF4588574.1"/>
    </source>
</evidence>
<dbReference type="Proteomes" id="UP000681720">
    <property type="component" value="Unassembled WGS sequence"/>
</dbReference>
<evidence type="ECO:0000256" key="1">
    <source>
        <dbReference type="SAM" id="MobiDB-lite"/>
    </source>
</evidence>
<dbReference type="EMBL" id="CAJOBJ010210873">
    <property type="protein sequence ID" value="CAF5010555.1"/>
    <property type="molecule type" value="Genomic_DNA"/>
</dbReference>
<evidence type="ECO:0000313" key="6">
    <source>
        <dbReference type="EMBL" id="CAF5010555.1"/>
    </source>
</evidence>
<feature type="non-terminal residue" evidence="3">
    <location>
        <position position="1"/>
    </location>
</feature>
<feature type="compositionally biased region" description="Polar residues" evidence="1">
    <location>
        <begin position="1"/>
        <end position="10"/>
    </location>
</feature>
<evidence type="ECO:0000313" key="2">
    <source>
        <dbReference type="EMBL" id="CAF4494504.1"/>
    </source>
</evidence>
<proteinExistence type="predicted"/>
<reference evidence="3" key="1">
    <citation type="submission" date="2021-02" db="EMBL/GenBank/DDBJ databases">
        <authorList>
            <person name="Nowell W R."/>
        </authorList>
    </citation>
    <scope>NUCLEOTIDE SEQUENCE</scope>
</reference>
<feature type="compositionally biased region" description="Low complexity" evidence="1">
    <location>
        <begin position="11"/>
        <end position="24"/>
    </location>
</feature>
<evidence type="ECO:0000313" key="4">
    <source>
        <dbReference type="EMBL" id="CAF4878907.1"/>
    </source>
</evidence>
<dbReference type="Proteomes" id="UP000681967">
    <property type="component" value="Unassembled WGS sequence"/>
</dbReference>
<evidence type="ECO:0000313" key="7">
    <source>
        <dbReference type="Proteomes" id="UP000681967"/>
    </source>
</evidence>
<sequence length="52" mass="5326">PSGSVSSTNDSGYSISPASPSSLHISDCDYELIKLRSVSLEALGENEPGASI</sequence>
<dbReference type="EMBL" id="CAJOBH010076023">
    <property type="protein sequence ID" value="CAF4494504.1"/>
    <property type="molecule type" value="Genomic_DNA"/>
</dbReference>
<protein>
    <submittedName>
        <fullName evidence="3">Uncharacterized protein</fullName>
    </submittedName>
</protein>